<evidence type="ECO:0000256" key="1">
    <source>
        <dbReference type="SAM" id="MobiDB-lite"/>
    </source>
</evidence>
<evidence type="ECO:0000313" key="2">
    <source>
        <dbReference type="EMBL" id="MWB97575.1"/>
    </source>
</evidence>
<dbReference type="InterPro" id="IPR016024">
    <property type="entry name" value="ARM-type_fold"/>
</dbReference>
<dbReference type="AlphaFoldDB" id="A0A6I4NYR3"/>
<protein>
    <recommendedName>
        <fullName evidence="4">HEAT repeat domain-containing protein</fullName>
    </recommendedName>
</protein>
<accession>A0A6I4NYR3</accession>
<keyword evidence="3" id="KW-1185">Reference proteome</keyword>
<organism evidence="2 3">
    <name type="scientific">Agromyces seonyuensis</name>
    <dbReference type="NCBI Taxonomy" id="2662446"/>
    <lineage>
        <taxon>Bacteria</taxon>
        <taxon>Bacillati</taxon>
        <taxon>Actinomycetota</taxon>
        <taxon>Actinomycetes</taxon>
        <taxon>Micrococcales</taxon>
        <taxon>Microbacteriaceae</taxon>
        <taxon>Agromyces</taxon>
    </lineage>
</organism>
<reference evidence="2 3" key="1">
    <citation type="submission" date="2019-12" db="EMBL/GenBank/DDBJ databases">
        <authorList>
            <person name="Kim Y.S."/>
        </authorList>
    </citation>
    <scope>NUCLEOTIDE SEQUENCE [LARGE SCALE GENOMIC DNA]</scope>
    <source>
        <strain evidence="2 3">MMS17-SY077</strain>
    </source>
</reference>
<dbReference type="SUPFAM" id="SSF48371">
    <property type="entry name" value="ARM repeat"/>
    <property type="match status" value="1"/>
</dbReference>
<sequence>MRLQRGPADAPQVGVGVDEDGCRFFRGLSIVFGTHDLADGVHILRRVAERIRRLGSRNAVGKIRGDGPRAGDYRRQRREDELHDLDHCSDSDGGARGPLRQRHLRGVVGKLSVDVLGLDGIPIDKIVRRVEIVLDLHIGERAGDVPRIAHVPIHRGGCHSVVFVVELEPVGQRRVHRDRVRLVGIDDLARVHPPAHSVTGFPHRPGVGFRRGVRDAHVLRHGFRPSPAGGGRFRRHGCRGSWVARYQSARRTSPPRGPVRRNRRTSVAIGSGKAREMVVLGLGRSKRLEAGDVLIELLGDPEVDGHAVKALGKLKTPRARAGLERMKSDSRLWVRRAAESALRKLV</sequence>
<gene>
    <name evidence="2" type="ORF">GB864_03255</name>
</gene>
<dbReference type="InterPro" id="IPR011989">
    <property type="entry name" value="ARM-like"/>
</dbReference>
<evidence type="ECO:0000313" key="3">
    <source>
        <dbReference type="Proteomes" id="UP000438182"/>
    </source>
</evidence>
<dbReference type="Proteomes" id="UP000438182">
    <property type="component" value="Unassembled WGS sequence"/>
</dbReference>
<comment type="caution">
    <text evidence="2">The sequence shown here is derived from an EMBL/GenBank/DDBJ whole genome shotgun (WGS) entry which is preliminary data.</text>
</comment>
<feature type="compositionally biased region" description="Basic and acidic residues" evidence="1">
    <location>
        <begin position="80"/>
        <end position="90"/>
    </location>
</feature>
<dbReference type="EMBL" id="WSTA01000008">
    <property type="protein sequence ID" value="MWB97575.1"/>
    <property type="molecule type" value="Genomic_DNA"/>
</dbReference>
<proteinExistence type="predicted"/>
<name>A0A6I4NYR3_9MICO</name>
<dbReference type="Pfam" id="PF13646">
    <property type="entry name" value="HEAT_2"/>
    <property type="match status" value="1"/>
</dbReference>
<feature type="region of interest" description="Disordered" evidence="1">
    <location>
        <begin position="80"/>
        <end position="99"/>
    </location>
</feature>
<dbReference type="Gene3D" id="1.25.10.10">
    <property type="entry name" value="Leucine-rich Repeat Variant"/>
    <property type="match status" value="1"/>
</dbReference>
<evidence type="ECO:0008006" key="4">
    <source>
        <dbReference type="Google" id="ProtNLM"/>
    </source>
</evidence>